<name>A0A0E0IQS5_ORYNI</name>
<dbReference type="HOGENOM" id="CLU_2268106_0_0_1"/>
<evidence type="ECO:0000313" key="2">
    <source>
        <dbReference type="EnsemblPlants" id="ONIVA10G05880.1"/>
    </source>
</evidence>
<protein>
    <submittedName>
        <fullName evidence="2">Uncharacterized protein</fullName>
    </submittedName>
</protein>
<dbReference type="AlphaFoldDB" id="A0A0E0IQS5"/>
<dbReference type="OMA" id="YLNCKIF"/>
<proteinExistence type="predicted"/>
<dbReference type="Gramene" id="ONIVA10G05880.1">
    <property type="protein sequence ID" value="ONIVA10G05880.1"/>
    <property type="gene ID" value="ONIVA10G05880"/>
</dbReference>
<reference evidence="2" key="2">
    <citation type="submission" date="2018-04" db="EMBL/GenBank/DDBJ databases">
        <title>OnivRS2 (Oryza nivara Reference Sequence Version 2).</title>
        <authorList>
            <person name="Zhang J."/>
            <person name="Kudrna D."/>
            <person name="Lee S."/>
            <person name="Talag J."/>
            <person name="Rajasekar S."/>
            <person name="Welchert J."/>
            <person name="Hsing Y.-I."/>
            <person name="Wing R.A."/>
        </authorList>
    </citation>
    <scope>NUCLEOTIDE SEQUENCE [LARGE SCALE GENOMIC DNA]</scope>
</reference>
<dbReference type="Proteomes" id="UP000006591">
    <property type="component" value="Chromosome 10"/>
</dbReference>
<dbReference type="EnsemblPlants" id="ONIVA10G05880.1">
    <property type="protein sequence ID" value="ONIVA10G05880.1"/>
    <property type="gene ID" value="ONIVA10G05880"/>
</dbReference>
<evidence type="ECO:0000256" key="1">
    <source>
        <dbReference type="SAM" id="SignalP"/>
    </source>
</evidence>
<evidence type="ECO:0000313" key="3">
    <source>
        <dbReference type="Proteomes" id="UP000006591"/>
    </source>
</evidence>
<sequence>MERTGTLLFLMLIVLLGNSSIHAEEHCNSYDFAKLVCVKPLCYLNCKIFFRKHLRSYSCEGTWPQRKLTGSSVHRGNNTRCRGVEGEGSGDLLSGLSVHANEQ</sequence>
<accession>A0A0E0IQS5</accession>
<keyword evidence="1" id="KW-0732">Signal</keyword>
<reference evidence="2" key="1">
    <citation type="submission" date="2015-04" db="UniProtKB">
        <authorList>
            <consortium name="EnsemblPlants"/>
        </authorList>
    </citation>
    <scope>IDENTIFICATION</scope>
    <source>
        <strain evidence="2">SL10</strain>
    </source>
</reference>
<keyword evidence="3" id="KW-1185">Reference proteome</keyword>
<feature type="chain" id="PRO_5002363035" evidence="1">
    <location>
        <begin position="24"/>
        <end position="103"/>
    </location>
</feature>
<feature type="signal peptide" evidence="1">
    <location>
        <begin position="1"/>
        <end position="23"/>
    </location>
</feature>
<organism evidence="2">
    <name type="scientific">Oryza nivara</name>
    <name type="common">Indian wild rice</name>
    <name type="synonym">Oryza sativa f. spontanea</name>
    <dbReference type="NCBI Taxonomy" id="4536"/>
    <lineage>
        <taxon>Eukaryota</taxon>
        <taxon>Viridiplantae</taxon>
        <taxon>Streptophyta</taxon>
        <taxon>Embryophyta</taxon>
        <taxon>Tracheophyta</taxon>
        <taxon>Spermatophyta</taxon>
        <taxon>Magnoliopsida</taxon>
        <taxon>Liliopsida</taxon>
        <taxon>Poales</taxon>
        <taxon>Poaceae</taxon>
        <taxon>BOP clade</taxon>
        <taxon>Oryzoideae</taxon>
        <taxon>Oryzeae</taxon>
        <taxon>Oryzinae</taxon>
        <taxon>Oryza</taxon>
    </lineage>
</organism>